<keyword evidence="3 10" id="KW-0812">Transmembrane</keyword>
<comment type="caution">
    <text evidence="13">The sequence shown here is derived from an EMBL/GenBank/DDBJ whole genome shotgun (WGS) entry which is preliminary data.</text>
</comment>
<dbReference type="InterPro" id="IPR005530">
    <property type="entry name" value="SPW"/>
</dbReference>
<dbReference type="CDD" id="cd12919">
    <property type="entry name" value="VKOR_2"/>
    <property type="match status" value="1"/>
</dbReference>
<feature type="transmembrane region" description="Helical" evidence="10">
    <location>
        <begin position="375"/>
        <end position="392"/>
    </location>
</feature>
<evidence type="ECO:0000259" key="12">
    <source>
        <dbReference type="Pfam" id="PF07884"/>
    </source>
</evidence>
<sequence length="444" mass="48144">MMTGHAVRWTPFASIALGLWLITSPVTFGYRSPAMAWSDIISGLLVVIFAAVSVFPGRGWTQWANAVVGIWLLFAPLVFCAPDPAAYINDTLIGALVIAFSILIPGMPGMRMLPGPEVPPGWSYNPSSWFQRAPVIALGIVSFVIARYLAAFQLGYIDQVWDPFFGEGTRRALTSSVSHAWPVSDAGLGALAYLLEVLSGFMGDRLRWRTMPWMVLMFGVLVIPLGLTSIILVILQPVAVGTWCTLCLITALTMLIMIPLAVDEVVAMGQFLAQVHRERQPFWTNFWRGGTMVGGAAEEAITYQTPAREIIASVVRGVTLPWNLVVSALIGLWLMAAPAVLGARDLSAGNDYLVGPLITVVAVIAMAEVLRPGRYVNIILGLWLIAAPWFLAGANAATIWNDGIAGLALILLSLPLGPVRQRYGGWTQVARWTPGPIRRRSLAE</sequence>
<evidence type="ECO:0000256" key="8">
    <source>
        <dbReference type="ARBA" id="ARBA00023157"/>
    </source>
</evidence>
<evidence type="ECO:0000256" key="7">
    <source>
        <dbReference type="ARBA" id="ARBA00023136"/>
    </source>
</evidence>
<feature type="transmembrane region" description="Helical" evidence="10">
    <location>
        <begin position="12"/>
        <end position="30"/>
    </location>
</feature>
<dbReference type="Pfam" id="PF07884">
    <property type="entry name" value="VKOR"/>
    <property type="match status" value="1"/>
</dbReference>
<evidence type="ECO:0000256" key="3">
    <source>
        <dbReference type="ARBA" id="ARBA00022692"/>
    </source>
</evidence>
<evidence type="ECO:0000256" key="6">
    <source>
        <dbReference type="ARBA" id="ARBA00023002"/>
    </source>
</evidence>
<organism evidence="13 14">
    <name type="scientific">Nitrolancea hollandica Lb</name>
    <dbReference type="NCBI Taxonomy" id="1129897"/>
    <lineage>
        <taxon>Bacteria</taxon>
        <taxon>Pseudomonadati</taxon>
        <taxon>Thermomicrobiota</taxon>
        <taxon>Thermomicrobia</taxon>
        <taxon>Sphaerobacterales</taxon>
        <taxon>Sphaerobacterineae</taxon>
        <taxon>Sphaerobacteraceae</taxon>
        <taxon>Nitrolancea</taxon>
    </lineage>
</organism>
<dbReference type="Gene3D" id="1.20.1440.130">
    <property type="entry name" value="VKOR domain"/>
    <property type="match status" value="1"/>
</dbReference>
<feature type="transmembrane region" description="Helical" evidence="10">
    <location>
        <begin position="213"/>
        <end position="234"/>
    </location>
</feature>
<dbReference type="InterPro" id="IPR038354">
    <property type="entry name" value="VKOR_sf"/>
</dbReference>
<protein>
    <submittedName>
        <fullName evidence="13">Uncharacterized protein</fullName>
    </submittedName>
</protein>
<feature type="transmembrane region" description="Helical" evidence="10">
    <location>
        <begin position="240"/>
        <end position="262"/>
    </location>
</feature>
<evidence type="ECO:0000313" key="13">
    <source>
        <dbReference type="EMBL" id="CCF85042.1"/>
    </source>
</evidence>
<dbReference type="GO" id="GO:0016491">
    <property type="term" value="F:oxidoreductase activity"/>
    <property type="evidence" value="ECO:0007669"/>
    <property type="project" value="UniProtKB-KW"/>
</dbReference>
<feature type="domain" description="SPW repeat-containing integral membrane" evidence="11">
    <location>
        <begin position="9"/>
        <end position="101"/>
    </location>
</feature>
<feature type="domain" description="Vitamin K epoxide reductase" evidence="12">
    <location>
        <begin position="135"/>
        <end position="261"/>
    </location>
</feature>
<dbReference type="GO" id="GO:0048038">
    <property type="term" value="F:quinone binding"/>
    <property type="evidence" value="ECO:0007669"/>
    <property type="project" value="UniProtKB-KW"/>
</dbReference>
<proteinExistence type="inferred from homology"/>
<evidence type="ECO:0000259" key="11">
    <source>
        <dbReference type="Pfam" id="PF03779"/>
    </source>
</evidence>
<feature type="transmembrane region" description="Helical" evidence="10">
    <location>
        <begin position="135"/>
        <end position="157"/>
    </location>
</feature>
<name>I4EK30_9BACT</name>
<dbReference type="InterPro" id="IPR012932">
    <property type="entry name" value="VKOR"/>
</dbReference>
<keyword evidence="6" id="KW-0560">Oxidoreductase</keyword>
<keyword evidence="14" id="KW-1185">Reference proteome</keyword>
<evidence type="ECO:0000256" key="4">
    <source>
        <dbReference type="ARBA" id="ARBA00022719"/>
    </source>
</evidence>
<keyword evidence="7 10" id="KW-0472">Membrane</keyword>
<dbReference type="EMBL" id="CAGS01000378">
    <property type="protein sequence ID" value="CCF85042.1"/>
    <property type="molecule type" value="Genomic_DNA"/>
</dbReference>
<reference evidence="13 14" key="1">
    <citation type="journal article" date="2012" name="ISME J.">
        <title>Nitrification expanded: discovery, physiology and genomics of a nitrite-oxidizing bacterium from the phylum Chloroflexi.</title>
        <authorList>
            <person name="Sorokin D.Y."/>
            <person name="Lucker S."/>
            <person name="Vejmelkova D."/>
            <person name="Kostrikina N.A."/>
            <person name="Kleerebezem R."/>
            <person name="Rijpstra W.I."/>
            <person name="Damste J.S."/>
            <person name="Le Paslier D."/>
            <person name="Muyzer G."/>
            <person name="Wagner M."/>
            <person name="van Loosdrecht M.C."/>
            <person name="Daims H."/>
        </authorList>
    </citation>
    <scope>NUCLEOTIDE SEQUENCE [LARGE SCALE GENOMIC DNA]</scope>
    <source>
        <strain evidence="14">none</strain>
    </source>
</reference>
<feature type="transmembrane region" description="Helical" evidence="10">
    <location>
        <begin position="320"/>
        <end position="341"/>
    </location>
</feature>
<evidence type="ECO:0000256" key="2">
    <source>
        <dbReference type="ARBA" id="ARBA00006214"/>
    </source>
</evidence>
<gene>
    <name evidence="13" type="ORF">NITHO_4390002</name>
</gene>
<feature type="transmembrane region" description="Helical" evidence="10">
    <location>
        <begin position="62"/>
        <end position="79"/>
    </location>
</feature>
<keyword evidence="5 10" id="KW-1133">Transmembrane helix</keyword>
<evidence type="ECO:0000313" key="14">
    <source>
        <dbReference type="Proteomes" id="UP000004221"/>
    </source>
</evidence>
<feature type="transmembrane region" description="Helical" evidence="10">
    <location>
        <begin position="180"/>
        <end position="201"/>
    </location>
</feature>
<feature type="domain" description="SPW repeat-containing integral membrane" evidence="11">
    <location>
        <begin position="322"/>
        <end position="414"/>
    </location>
</feature>
<evidence type="ECO:0000256" key="10">
    <source>
        <dbReference type="SAM" id="Phobius"/>
    </source>
</evidence>
<feature type="transmembrane region" description="Helical" evidence="10">
    <location>
        <begin position="398"/>
        <end position="416"/>
    </location>
</feature>
<accession>I4EK30</accession>
<keyword evidence="4" id="KW-0874">Quinone</keyword>
<comment type="subcellular location">
    <subcellularLocation>
        <location evidence="1">Membrane</location>
        <topology evidence="1">Multi-pass membrane protein</topology>
    </subcellularLocation>
</comment>
<feature type="transmembrane region" description="Helical" evidence="10">
    <location>
        <begin position="36"/>
        <end position="55"/>
    </location>
</feature>
<dbReference type="GO" id="GO:0016020">
    <property type="term" value="C:membrane"/>
    <property type="evidence" value="ECO:0007669"/>
    <property type="project" value="UniProtKB-SubCell"/>
</dbReference>
<evidence type="ECO:0000256" key="1">
    <source>
        <dbReference type="ARBA" id="ARBA00004141"/>
    </source>
</evidence>
<evidence type="ECO:0000256" key="5">
    <source>
        <dbReference type="ARBA" id="ARBA00022989"/>
    </source>
</evidence>
<feature type="transmembrane region" description="Helical" evidence="10">
    <location>
        <begin position="85"/>
        <end position="104"/>
    </location>
</feature>
<dbReference type="Pfam" id="PF03779">
    <property type="entry name" value="SPW"/>
    <property type="match status" value="2"/>
</dbReference>
<dbReference type="Proteomes" id="UP000004221">
    <property type="component" value="Unassembled WGS sequence"/>
</dbReference>
<feature type="transmembrane region" description="Helical" evidence="10">
    <location>
        <begin position="353"/>
        <end position="370"/>
    </location>
</feature>
<dbReference type="AlphaFoldDB" id="I4EK30"/>
<keyword evidence="9" id="KW-0676">Redox-active center</keyword>
<comment type="similarity">
    <text evidence="2">Belongs to the VKOR family.</text>
</comment>
<evidence type="ECO:0000256" key="9">
    <source>
        <dbReference type="ARBA" id="ARBA00023284"/>
    </source>
</evidence>
<keyword evidence="8" id="KW-1015">Disulfide bond</keyword>